<dbReference type="Gene3D" id="1.10.510.10">
    <property type="entry name" value="Transferase(Phosphotransferase) domain 1"/>
    <property type="match status" value="1"/>
</dbReference>
<dbReference type="EMBL" id="JAPFFF010000012">
    <property type="protein sequence ID" value="KAK8876436.1"/>
    <property type="molecule type" value="Genomic_DNA"/>
</dbReference>
<reference evidence="2 3" key="1">
    <citation type="submission" date="2024-04" db="EMBL/GenBank/DDBJ databases">
        <title>Tritrichomonas musculus Genome.</title>
        <authorList>
            <person name="Alves-Ferreira E."/>
            <person name="Grigg M."/>
            <person name="Lorenzi H."/>
            <person name="Galac M."/>
        </authorList>
    </citation>
    <scope>NUCLEOTIDE SEQUENCE [LARGE SCALE GENOMIC DNA]</scope>
    <source>
        <strain evidence="2 3">EAF2021</strain>
    </source>
</reference>
<dbReference type="PROSITE" id="PS50011">
    <property type="entry name" value="PROTEIN_KINASE_DOM"/>
    <property type="match status" value="1"/>
</dbReference>
<proteinExistence type="predicted"/>
<evidence type="ECO:0000313" key="2">
    <source>
        <dbReference type="EMBL" id="KAK8876436.1"/>
    </source>
</evidence>
<dbReference type="PIRSF" id="PIRSF000654">
    <property type="entry name" value="Integrin-linked_kinase"/>
    <property type="match status" value="1"/>
</dbReference>
<dbReference type="PANTHER" id="PTHR24345">
    <property type="entry name" value="SERINE/THREONINE-PROTEIN KINASE PLK"/>
    <property type="match status" value="1"/>
</dbReference>
<dbReference type="InterPro" id="IPR011009">
    <property type="entry name" value="Kinase-like_dom_sf"/>
</dbReference>
<dbReference type="Pfam" id="PF00069">
    <property type="entry name" value="Pkinase"/>
    <property type="match status" value="1"/>
</dbReference>
<dbReference type="SUPFAM" id="SSF56112">
    <property type="entry name" value="Protein kinase-like (PK-like)"/>
    <property type="match status" value="1"/>
</dbReference>
<evidence type="ECO:0000313" key="3">
    <source>
        <dbReference type="Proteomes" id="UP001470230"/>
    </source>
</evidence>
<keyword evidence="3" id="KW-1185">Reference proteome</keyword>
<feature type="domain" description="Protein kinase" evidence="1">
    <location>
        <begin position="20"/>
        <end position="284"/>
    </location>
</feature>
<organism evidence="2 3">
    <name type="scientific">Tritrichomonas musculus</name>
    <dbReference type="NCBI Taxonomy" id="1915356"/>
    <lineage>
        <taxon>Eukaryota</taxon>
        <taxon>Metamonada</taxon>
        <taxon>Parabasalia</taxon>
        <taxon>Tritrichomonadida</taxon>
        <taxon>Tritrichomonadidae</taxon>
        <taxon>Tritrichomonas</taxon>
    </lineage>
</organism>
<comment type="caution">
    <text evidence="2">The sequence shown here is derived from an EMBL/GenBank/DDBJ whole genome shotgun (WGS) entry which is preliminary data.</text>
</comment>
<dbReference type="Gene3D" id="3.30.200.20">
    <property type="entry name" value="Phosphorylase Kinase, domain 1"/>
    <property type="match status" value="1"/>
</dbReference>
<name>A0ABR2JEP9_9EUKA</name>
<dbReference type="InterPro" id="IPR000719">
    <property type="entry name" value="Prot_kinase_dom"/>
</dbReference>
<evidence type="ECO:0000259" key="1">
    <source>
        <dbReference type="PROSITE" id="PS50011"/>
    </source>
</evidence>
<dbReference type="Proteomes" id="UP001470230">
    <property type="component" value="Unassembled WGS sequence"/>
</dbReference>
<protein>
    <recommendedName>
        <fullName evidence="1">Protein kinase domain-containing protein</fullName>
    </recommendedName>
</protein>
<gene>
    <name evidence="2" type="ORF">M9Y10_006645</name>
</gene>
<sequence length="287" mass="35188">MFVRTSWGFTLEVPLMLYDYKVIELIGDDRYSAIFKVQNINTQKYYRAKVYSKKQMQNSLIVKMIHNEIHIHRMMDHPNICKLYEYFNIKNEHQEKMTVLIEKYYPRGNLKDYVKIHGFANENEKRKIEYGIIQAVDYLHQKQIVHLNIRPENIYLDDDMNPKLSCFSASRNIRHKYDFYDYSYHSGIYYREDKKEFNYLSPEYYECYSYFKDYYYKSDLWSIGILLFFMTERRLPFKCFQEIKKKNQIIEGSDKEVMRIIRQCINVDRTKRPDIHQLINDPYFAFI</sequence>
<accession>A0ABR2JEP9</accession>